<dbReference type="InterPro" id="IPR050727">
    <property type="entry name" value="GH43_arabinanases"/>
</dbReference>
<evidence type="ECO:0000313" key="9">
    <source>
        <dbReference type="Proteomes" id="UP000315440"/>
    </source>
</evidence>
<organism evidence="8 9">
    <name type="scientific">Pseudobythopirellula maris</name>
    <dbReference type="NCBI Taxonomy" id="2527991"/>
    <lineage>
        <taxon>Bacteria</taxon>
        <taxon>Pseudomonadati</taxon>
        <taxon>Planctomycetota</taxon>
        <taxon>Planctomycetia</taxon>
        <taxon>Pirellulales</taxon>
        <taxon>Lacipirellulaceae</taxon>
        <taxon>Pseudobythopirellula</taxon>
    </lineage>
</organism>
<name>A0A5C5ZH59_9BACT</name>
<dbReference type="PANTHER" id="PTHR43301">
    <property type="entry name" value="ARABINAN ENDO-1,5-ALPHA-L-ARABINOSIDASE"/>
    <property type="match status" value="1"/>
</dbReference>
<dbReference type="Gene3D" id="2.115.10.20">
    <property type="entry name" value="Glycosyl hydrolase domain, family 43"/>
    <property type="match status" value="2"/>
</dbReference>
<dbReference type="RefSeq" id="WP_146402629.1">
    <property type="nucleotide sequence ID" value="NZ_SJPQ01000004.1"/>
</dbReference>
<dbReference type="Pfam" id="PF04616">
    <property type="entry name" value="Glyco_hydro_43"/>
    <property type="match status" value="1"/>
</dbReference>
<reference evidence="8 9" key="1">
    <citation type="submission" date="2019-02" db="EMBL/GenBank/DDBJ databases">
        <title>Deep-cultivation of Planctomycetes and their phenomic and genomic characterization uncovers novel biology.</title>
        <authorList>
            <person name="Wiegand S."/>
            <person name="Jogler M."/>
            <person name="Boedeker C."/>
            <person name="Pinto D."/>
            <person name="Vollmers J."/>
            <person name="Rivas-Marin E."/>
            <person name="Kohn T."/>
            <person name="Peeters S.H."/>
            <person name="Heuer A."/>
            <person name="Rast P."/>
            <person name="Oberbeckmann S."/>
            <person name="Bunk B."/>
            <person name="Jeske O."/>
            <person name="Meyerdierks A."/>
            <person name="Storesund J.E."/>
            <person name="Kallscheuer N."/>
            <person name="Luecker S."/>
            <person name="Lage O.M."/>
            <person name="Pohl T."/>
            <person name="Merkel B.J."/>
            <person name="Hornburger P."/>
            <person name="Mueller R.-W."/>
            <person name="Bruemmer F."/>
            <person name="Labrenz M."/>
            <person name="Spormann A.M."/>
            <person name="Op Den Camp H."/>
            <person name="Overmann J."/>
            <person name="Amann R."/>
            <person name="Jetten M.S.M."/>
            <person name="Mascher T."/>
            <person name="Medema M.H."/>
            <person name="Devos D.P."/>
            <person name="Kaster A.-K."/>
            <person name="Ovreas L."/>
            <person name="Rohde M."/>
            <person name="Galperin M.Y."/>
            <person name="Jogler C."/>
        </authorList>
    </citation>
    <scope>NUCLEOTIDE SEQUENCE [LARGE SCALE GENOMIC DNA]</scope>
    <source>
        <strain evidence="8 9">Mal64</strain>
    </source>
</reference>
<evidence type="ECO:0000256" key="3">
    <source>
        <dbReference type="ARBA" id="ARBA00022801"/>
    </source>
</evidence>
<dbReference type="PANTHER" id="PTHR43301:SF3">
    <property type="entry name" value="ARABINAN ENDO-1,5-ALPHA-L-ARABINOSIDASE A-RELATED"/>
    <property type="match status" value="1"/>
</dbReference>
<dbReference type="InterPro" id="IPR006710">
    <property type="entry name" value="Glyco_hydro_43"/>
</dbReference>
<keyword evidence="4 6" id="KW-0326">Glycosidase</keyword>
<dbReference type="AlphaFoldDB" id="A0A5C5ZH59"/>
<dbReference type="EMBL" id="SJPQ01000004">
    <property type="protein sequence ID" value="TWT86664.1"/>
    <property type="molecule type" value="Genomic_DNA"/>
</dbReference>
<comment type="similarity">
    <text evidence="2 6">Belongs to the glycosyl hydrolase 43 family.</text>
</comment>
<dbReference type="InterPro" id="IPR023296">
    <property type="entry name" value="Glyco_hydro_beta-prop_sf"/>
</dbReference>
<comment type="pathway">
    <text evidence="1">Glycan metabolism; L-arabinan degradation.</text>
</comment>
<sequence length="329" mass="36978" precursor="true">MRLKTTFVWAAASLVVSFAAIEAYGQQAETLVRSGEFVKIYDPSVGEEEAWYINDHCFVQGPDGRWNLFGITHEEPLDPADEDNLAHATAEKLLQQPWDKQPFALSVATEAPWNEQHLWAPHVIEQDGLYYMYYCAGDADHTEYKIHLATSTDLKHWERHAKNPMVVDGYDARDPFLMRVDDQWVMYYTANSRPEGGNHLVAYVTSDDLLTWSERKIAFTDTVSGTFGGPCESPFVVRRGAKYYLFIGPRGGYDGTDVFVSDSPYGWELENLVGHIPAHAAEVVRDARGDWFVSRCGWGKGGVYLAPLTWLDGQEDPETNIAVAADAVE</sequence>
<evidence type="ECO:0000256" key="6">
    <source>
        <dbReference type="RuleBase" id="RU361187"/>
    </source>
</evidence>
<dbReference type="GO" id="GO:0004553">
    <property type="term" value="F:hydrolase activity, hydrolyzing O-glycosyl compounds"/>
    <property type="evidence" value="ECO:0007669"/>
    <property type="project" value="InterPro"/>
</dbReference>
<feature type="site" description="Important for catalytic activity, responsible for pKa modulation of the active site Glu and correct orientation of both the proton donor and substrate" evidence="5">
    <location>
        <position position="174"/>
    </location>
</feature>
<gene>
    <name evidence="8" type="ORF">Mal64_34930</name>
</gene>
<evidence type="ECO:0000256" key="2">
    <source>
        <dbReference type="ARBA" id="ARBA00009865"/>
    </source>
</evidence>
<dbReference type="Proteomes" id="UP000315440">
    <property type="component" value="Unassembled WGS sequence"/>
</dbReference>
<evidence type="ECO:0000256" key="4">
    <source>
        <dbReference type="ARBA" id="ARBA00023295"/>
    </source>
</evidence>
<protein>
    <submittedName>
        <fullName evidence="8">Glycosyl hydrolases family 43</fullName>
    </submittedName>
</protein>
<comment type="caution">
    <text evidence="8">The sequence shown here is derived from an EMBL/GenBank/DDBJ whole genome shotgun (WGS) entry which is preliminary data.</text>
</comment>
<evidence type="ECO:0000313" key="8">
    <source>
        <dbReference type="EMBL" id="TWT86664.1"/>
    </source>
</evidence>
<accession>A0A5C5ZH59</accession>
<dbReference type="GO" id="GO:0005975">
    <property type="term" value="P:carbohydrate metabolic process"/>
    <property type="evidence" value="ECO:0007669"/>
    <property type="project" value="InterPro"/>
</dbReference>
<evidence type="ECO:0000256" key="7">
    <source>
        <dbReference type="SAM" id="SignalP"/>
    </source>
</evidence>
<keyword evidence="3 6" id="KW-0378">Hydrolase</keyword>
<evidence type="ECO:0000256" key="5">
    <source>
        <dbReference type="PIRSR" id="PIRSR606710-2"/>
    </source>
</evidence>
<evidence type="ECO:0000256" key="1">
    <source>
        <dbReference type="ARBA" id="ARBA00004834"/>
    </source>
</evidence>
<feature type="signal peptide" evidence="7">
    <location>
        <begin position="1"/>
        <end position="19"/>
    </location>
</feature>
<feature type="chain" id="PRO_5022930087" evidence="7">
    <location>
        <begin position="20"/>
        <end position="329"/>
    </location>
</feature>
<dbReference type="SUPFAM" id="SSF75005">
    <property type="entry name" value="Arabinanase/levansucrase/invertase"/>
    <property type="match status" value="1"/>
</dbReference>
<dbReference type="OrthoDB" id="9801455at2"/>
<keyword evidence="7" id="KW-0732">Signal</keyword>
<keyword evidence="9" id="KW-1185">Reference proteome</keyword>
<proteinExistence type="inferred from homology"/>